<dbReference type="InterPro" id="IPR040079">
    <property type="entry name" value="Glutathione_S-Trfase"/>
</dbReference>
<gene>
    <name evidence="5" type="primary">LOC117567491</name>
</gene>
<dbReference type="Proteomes" id="UP000515160">
    <property type="component" value="Chromosome 3"/>
</dbReference>
<dbReference type="InterPro" id="IPR036282">
    <property type="entry name" value="Glutathione-S-Trfase_C_sf"/>
</dbReference>
<dbReference type="FunFam" id="1.20.1050.10:FF:000007">
    <property type="entry name" value="Glutathione S-transferase 1-1"/>
    <property type="match status" value="1"/>
</dbReference>
<dbReference type="InterPro" id="IPR004045">
    <property type="entry name" value="Glutathione_S-Trfase_N"/>
</dbReference>
<dbReference type="InterPro" id="IPR010987">
    <property type="entry name" value="Glutathione-S-Trfase_C-like"/>
</dbReference>
<dbReference type="SFLD" id="SFLDG00358">
    <property type="entry name" value="Main_(cytGST)"/>
    <property type="match status" value="1"/>
</dbReference>
<feature type="domain" description="GST N-terminal" evidence="2">
    <location>
        <begin position="2"/>
        <end position="83"/>
    </location>
</feature>
<dbReference type="PROSITE" id="PS50404">
    <property type="entry name" value="GST_NTER"/>
    <property type="match status" value="1"/>
</dbReference>
<organism evidence="4 5">
    <name type="scientific">Drosophila albomicans</name>
    <name type="common">Fruit fly</name>
    <dbReference type="NCBI Taxonomy" id="7291"/>
    <lineage>
        <taxon>Eukaryota</taxon>
        <taxon>Metazoa</taxon>
        <taxon>Ecdysozoa</taxon>
        <taxon>Arthropoda</taxon>
        <taxon>Hexapoda</taxon>
        <taxon>Insecta</taxon>
        <taxon>Pterygota</taxon>
        <taxon>Neoptera</taxon>
        <taxon>Endopterygota</taxon>
        <taxon>Diptera</taxon>
        <taxon>Brachycera</taxon>
        <taxon>Muscomorpha</taxon>
        <taxon>Ephydroidea</taxon>
        <taxon>Drosophilidae</taxon>
        <taxon>Drosophila</taxon>
    </lineage>
</organism>
<dbReference type="Pfam" id="PF13417">
    <property type="entry name" value="GST_N_3"/>
    <property type="match status" value="1"/>
</dbReference>
<accession>A0A6P8Y3G8</accession>
<dbReference type="SFLD" id="SFLDS00019">
    <property type="entry name" value="Glutathione_Transferase_(cytos"/>
    <property type="match status" value="1"/>
</dbReference>
<proteinExistence type="predicted"/>
<evidence type="ECO:0000259" key="2">
    <source>
        <dbReference type="PROSITE" id="PS50404"/>
    </source>
</evidence>
<dbReference type="Pfam" id="PF13410">
    <property type="entry name" value="GST_C_2"/>
    <property type="match status" value="1"/>
</dbReference>
<evidence type="ECO:0000259" key="3">
    <source>
        <dbReference type="PROSITE" id="PS50405"/>
    </source>
</evidence>
<dbReference type="GO" id="GO:0006749">
    <property type="term" value="P:glutathione metabolic process"/>
    <property type="evidence" value="ECO:0007669"/>
    <property type="project" value="TreeGrafter"/>
</dbReference>
<keyword evidence="4" id="KW-1185">Reference proteome</keyword>
<protein>
    <submittedName>
        <fullName evidence="5">Glutathione S-transferase 1-like</fullName>
    </submittedName>
</protein>
<evidence type="ECO:0000313" key="4">
    <source>
        <dbReference type="Proteomes" id="UP000515160"/>
    </source>
</evidence>
<dbReference type="CDD" id="cd03177">
    <property type="entry name" value="GST_C_Delta_Epsilon"/>
    <property type="match status" value="1"/>
</dbReference>
<dbReference type="InterPro" id="IPR036249">
    <property type="entry name" value="Thioredoxin-like_sf"/>
</dbReference>
<feature type="domain" description="GST C-terminal" evidence="3">
    <location>
        <begin position="89"/>
        <end position="213"/>
    </location>
</feature>
<dbReference type="GO" id="GO:0004364">
    <property type="term" value="F:glutathione transferase activity"/>
    <property type="evidence" value="ECO:0007669"/>
    <property type="project" value="TreeGrafter"/>
</dbReference>
<name>A0A6P8Y3G8_DROAB</name>
<evidence type="ECO:0000256" key="1">
    <source>
        <dbReference type="ARBA" id="ARBA00011738"/>
    </source>
</evidence>
<dbReference type="Gene3D" id="1.20.1050.10">
    <property type="match status" value="1"/>
</dbReference>
<dbReference type="SFLD" id="SFLDG01153">
    <property type="entry name" value="Main.4:_Theta-like"/>
    <property type="match status" value="1"/>
</dbReference>
<dbReference type="GeneID" id="117567491"/>
<dbReference type="SUPFAM" id="SSF52833">
    <property type="entry name" value="Thioredoxin-like"/>
    <property type="match status" value="1"/>
</dbReference>
<dbReference type="PROSITE" id="PS50405">
    <property type="entry name" value="GST_CTER"/>
    <property type="match status" value="1"/>
</dbReference>
<dbReference type="Gene3D" id="3.40.30.10">
    <property type="entry name" value="Glutaredoxin"/>
    <property type="match status" value="1"/>
</dbReference>
<reference evidence="5" key="1">
    <citation type="submission" date="2025-08" db="UniProtKB">
        <authorList>
            <consortium name="RefSeq"/>
        </authorList>
    </citation>
    <scope>IDENTIFICATION</scope>
    <source>
        <strain evidence="5">15112-1751.03</strain>
        <tissue evidence="5">Whole Adult</tissue>
    </source>
</reference>
<evidence type="ECO:0000313" key="5">
    <source>
        <dbReference type="RefSeq" id="XP_034103412.1"/>
    </source>
</evidence>
<dbReference type="SUPFAM" id="SSF47616">
    <property type="entry name" value="GST C-terminal domain-like"/>
    <property type="match status" value="1"/>
</dbReference>
<sequence>MGKIILYGFDISPPSRAVKLTLAALQLPYEYVIVNTFKKEQNSPEYLKKNPQHTVPTLEDDGRYISDSHAILAYLAKKYGKDSSLYPSDVFQSAIVDQRLHYDSSTLFTSIWFGITKPLVLAGKTQIEKAKIAELVEAYDLLETFLASNNYITGPDLTIADFSIITTISALMILLVPDSSKYPKLNAWLKRIQELPYYQEATGSGADELETVLKSTNFTIES</sequence>
<dbReference type="CDD" id="cd03045">
    <property type="entry name" value="GST_N_Delta_Epsilon"/>
    <property type="match status" value="1"/>
</dbReference>
<dbReference type="PANTHER" id="PTHR43969">
    <property type="entry name" value="GLUTATHIONE S TRANSFERASE D10, ISOFORM A-RELATED"/>
    <property type="match status" value="1"/>
</dbReference>
<comment type="subunit">
    <text evidence="1">Homodimer.</text>
</comment>
<dbReference type="RefSeq" id="XP_034103412.1">
    <property type="nucleotide sequence ID" value="XM_034247521.2"/>
</dbReference>
<dbReference type="AlphaFoldDB" id="A0A6P8Y3G8"/>
<dbReference type="OrthoDB" id="2309723at2759"/>
<dbReference type="FunFam" id="3.40.30.10:FF:000034">
    <property type="entry name" value="glutathione S-transferase 1"/>
    <property type="match status" value="1"/>
</dbReference>
<dbReference type="PANTHER" id="PTHR43969:SF9">
    <property type="entry name" value="GLUTATHIONE S TRANSFERASE D10, ISOFORM A-RELATED"/>
    <property type="match status" value="1"/>
</dbReference>